<dbReference type="GO" id="GO:0016836">
    <property type="term" value="F:hydro-lyase activity"/>
    <property type="evidence" value="ECO:0007669"/>
    <property type="project" value="UniProtKB-ARBA"/>
</dbReference>
<dbReference type="InterPro" id="IPR001753">
    <property type="entry name" value="Enoyl-CoA_hydra/iso"/>
</dbReference>
<dbReference type="InterPro" id="IPR029045">
    <property type="entry name" value="ClpP/crotonase-like_dom_sf"/>
</dbReference>
<dbReference type="PANTHER" id="PTHR11941">
    <property type="entry name" value="ENOYL-COA HYDRATASE-RELATED"/>
    <property type="match status" value="1"/>
</dbReference>
<dbReference type="Gene3D" id="3.90.226.10">
    <property type="entry name" value="2-enoyl-CoA Hydratase, Chain A, domain 1"/>
    <property type="match status" value="1"/>
</dbReference>
<dbReference type="GO" id="GO:0006635">
    <property type="term" value="P:fatty acid beta-oxidation"/>
    <property type="evidence" value="ECO:0007669"/>
    <property type="project" value="TreeGrafter"/>
</dbReference>
<keyword evidence="2" id="KW-0456">Lyase</keyword>
<protein>
    <submittedName>
        <fullName evidence="4">Enoyl-CoA hydratase</fullName>
    </submittedName>
</protein>
<gene>
    <name evidence="4" type="ORF">AWH48_03135</name>
</gene>
<dbReference type="CDD" id="cd06558">
    <property type="entry name" value="crotonase-like"/>
    <property type="match status" value="1"/>
</dbReference>
<dbReference type="NCBIfam" id="NF005802">
    <property type="entry name" value="PRK07657.1"/>
    <property type="match status" value="1"/>
</dbReference>
<dbReference type="InterPro" id="IPR018376">
    <property type="entry name" value="Enoyl-CoA_hyd/isom_CS"/>
</dbReference>
<comment type="caution">
    <text evidence="4">The sequence shown here is derived from an EMBL/GenBank/DDBJ whole genome shotgun (WGS) entry which is preliminary data.</text>
</comment>
<evidence type="ECO:0000256" key="1">
    <source>
        <dbReference type="ARBA" id="ARBA00005254"/>
    </source>
</evidence>
<evidence type="ECO:0000313" key="5">
    <source>
        <dbReference type="Proteomes" id="UP000077271"/>
    </source>
</evidence>
<dbReference type="SUPFAM" id="SSF52096">
    <property type="entry name" value="ClpP/crotonase"/>
    <property type="match status" value="1"/>
</dbReference>
<evidence type="ECO:0000256" key="2">
    <source>
        <dbReference type="ARBA" id="ARBA00023239"/>
    </source>
</evidence>
<dbReference type="EMBL" id="LQWZ01000012">
    <property type="protein sequence ID" value="OAH58013.1"/>
    <property type="molecule type" value="Genomic_DNA"/>
</dbReference>
<dbReference type="PANTHER" id="PTHR11941:SF54">
    <property type="entry name" value="ENOYL-COA HYDRATASE, MITOCHONDRIAL"/>
    <property type="match status" value="1"/>
</dbReference>
<dbReference type="Pfam" id="PF00378">
    <property type="entry name" value="ECH_1"/>
    <property type="match status" value="1"/>
</dbReference>
<reference evidence="4 5" key="1">
    <citation type="submission" date="2016-01" db="EMBL/GenBank/DDBJ databases">
        <title>Investigation of taxonomic status of Bacillus aminovorans.</title>
        <authorList>
            <person name="Verma A."/>
            <person name="Pal Y."/>
            <person name="Krishnamurthi S."/>
        </authorList>
    </citation>
    <scope>NUCLEOTIDE SEQUENCE [LARGE SCALE GENOMIC DNA]</scope>
    <source>
        <strain evidence="4 5">DSM 4337</strain>
    </source>
</reference>
<name>A0A177KXF8_9BACI</name>
<organism evidence="4 5">
    <name type="scientific">Domibacillus aminovorans</name>
    <dbReference type="NCBI Taxonomy" id="29332"/>
    <lineage>
        <taxon>Bacteria</taxon>
        <taxon>Bacillati</taxon>
        <taxon>Bacillota</taxon>
        <taxon>Bacilli</taxon>
        <taxon>Bacillales</taxon>
        <taxon>Bacillaceae</taxon>
        <taxon>Domibacillus</taxon>
    </lineage>
</organism>
<dbReference type="OrthoDB" id="9775794at2"/>
<accession>A0A177KXF8</accession>
<dbReference type="PROSITE" id="PS00166">
    <property type="entry name" value="ENOYL_COA_HYDRATASE"/>
    <property type="match status" value="1"/>
</dbReference>
<dbReference type="FunFam" id="3.90.226.10:FF:000009">
    <property type="entry name" value="Carnitinyl-CoA dehydratase"/>
    <property type="match status" value="1"/>
</dbReference>
<proteinExistence type="inferred from homology"/>
<dbReference type="Proteomes" id="UP000077271">
    <property type="component" value="Unassembled WGS sequence"/>
</dbReference>
<dbReference type="InterPro" id="IPR014748">
    <property type="entry name" value="Enoyl-CoA_hydra_C"/>
</dbReference>
<dbReference type="AlphaFoldDB" id="A0A177KXF8"/>
<dbReference type="FunFam" id="1.10.12.10:FF:000001">
    <property type="entry name" value="Probable enoyl-CoA hydratase, mitochondrial"/>
    <property type="match status" value="1"/>
</dbReference>
<evidence type="ECO:0000313" key="4">
    <source>
        <dbReference type="EMBL" id="OAH58013.1"/>
    </source>
</evidence>
<dbReference type="Gene3D" id="1.10.12.10">
    <property type="entry name" value="Lyase 2-enoyl-coa Hydratase, Chain A, domain 2"/>
    <property type="match status" value="1"/>
</dbReference>
<comment type="similarity">
    <text evidence="1 3">Belongs to the enoyl-CoA hydratase/isomerase family.</text>
</comment>
<evidence type="ECO:0000256" key="3">
    <source>
        <dbReference type="RuleBase" id="RU003707"/>
    </source>
</evidence>
<sequence length="264" mass="28269">MNEVVKKTVRVEKRSDGIAIVILSRPNAANALSRQMLYDLNDIVYDLKNDLDVRVVILTGAGEKAFCAGADLKERKGMTDNEVKQAVRLVGATVNEVESLPQPVIAALNGVAFGGGLELALACDLRVGALEAKVGLTETSLAIIPGAGGTQRLPRLIGLGKAKELIFSAKRLTAEEAEAIGILEYAVPREKLLEKALKIAESMVKNAPLALIQAKAAINNGVEVDLSTGLKIEELAYNTLIPTEDRLEGLRAFAEKRSPQYKGK</sequence>
<dbReference type="RefSeq" id="WP_018392660.1">
    <property type="nucleotide sequence ID" value="NZ_LQWZ01000012.1"/>
</dbReference>